<evidence type="ECO:0000313" key="1">
    <source>
        <dbReference type="EMBL" id="MDX2962401.1"/>
    </source>
</evidence>
<dbReference type="RefSeq" id="WP_010353425.1">
    <property type="nucleotide sequence ID" value="NZ_JAGJBY010000001.1"/>
</dbReference>
<evidence type="ECO:0008006" key="3">
    <source>
        <dbReference type="Google" id="ProtNLM"/>
    </source>
</evidence>
<dbReference type="EMBL" id="JARAWC010000015">
    <property type="protein sequence ID" value="MDX2962401.1"/>
    <property type="molecule type" value="Genomic_DNA"/>
</dbReference>
<dbReference type="AlphaFoldDB" id="A0AAP6BCV0"/>
<accession>A0AAP6BCV0</accession>
<proteinExistence type="predicted"/>
<dbReference type="GeneID" id="69804802"/>
<evidence type="ECO:0000313" key="2">
    <source>
        <dbReference type="Proteomes" id="UP001282288"/>
    </source>
</evidence>
<organism evidence="1 2">
    <name type="scientific">Streptomyces acidiscabies</name>
    <dbReference type="NCBI Taxonomy" id="42234"/>
    <lineage>
        <taxon>Bacteria</taxon>
        <taxon>Bacillati</taxon>
        <taxon>Actinomycetota</taxon>
        <taxon>Actinomycetes</taxon>
        <taxon>Kitasatosporales</taxon>
        <taxon>Streptomycetaceae</taxon>
        <taxon>Streptomyces</taxon>
    </lineage>
</organism>
<protein>
    <recommendedName>
        <fullName evidence="3">N-acetylmuramoyl-L-alanine amidase</fullName>
    </recommendedName>
</protein>
<dbReference type="Proteomes" id="UP001282288">
    <property type="component" value="Unassembled WGS sequence"/>
</dbReference>
<gene>
    <name evidence="1" type="ORF">PV399_22205</name>
</gene>
<comment type="caution">
    <text evidence="1">The sequence shown here is derived from an EMBL/GenBank/DDBJ whole genome shotgun (WGS) entry which is preliminary data.</text>
</comment>
<sequence>MSKTGPQLYPGASQQYRYQGKYGGSPMEVNVVVLHTTEGRTLPDYGGGASAPTLTAVPDTAAKKLRWYQHFDIDVSARALVNLKGGVETNTNNVAQIELVGTCDPATRAEWVKAGKRQNADFIFWPEAPDWALAELAAFLRWMNRQHGVPLSGPSSWPAYPGSYGATRARMTGEQWNGFRGVCGHMHVPENTHGDPGSINFPRLIALAKGTNPTSEEDTDMPTAKEIATAVWAQPIPNRFRKDAAGKPVPTPAGTFLEYGDSHFDVLVAKVDSLTTAVEKLTAALAAKGA</sequence>
<reference evidence="1" key="1">
    <citation type="journal article" date="2023" name="Microb. Genom.">
        <title>Mesoterricola silvestris gen. nov., sp. nov., Mesoterricola sediminis sp. nov., Geothrix oryzae sp. nov., Geothrix edaphica sp. nov., Geothrix rubra sp. nov., and Geothrix limicola sp. nov., six novel members of Acidobacteriota isolated from soils.</title>
        <authorList>
            <person name="Weisberg A.J."/>
            <person name="Pearce E."/>
            <person name="Kramer C.G."/>
            <person name="Chang J.H."/>
            <person name="Clarke C.R."/>
        </authorList>
    </citation>
    <scope>NUCLEOTIDE SEQUENCE</scope>
    <source>
        <strain evidence="1">NRRL_B-16521</strain>
    </source>
</reference>
<name>A0AAP6BCV0_9ACTN</name>